<evidence type="ECO:0000313" key="1">
    <source>
        <dbReference type="EMBL" id="TFJ25591.1"/>
    </source>
</evidence>
<dbReference type="PROSITE" id="PS51257">
    <property type="entry name" value="PROKAR_LIPOPROTEIN"/>
    <property type="match status" value="1"/>
</dbReference>
<dbReference type="Proteomes" id="UP000297938">
    <property type="component" value="Unassembled WGS sequence"/>
</dbReference>
<name>A0A7Z8CXY5_CARDV</name>
<evidence type="ECO:0008006" key="3">
    <source>
        <dbReference type="Google" id="ProtNLM"/>
    </source>
</evidence>
<evidence type="ECO:0000313" key="2">
    <source>
        <dbReference type="Proteomes" id="UP000297938"/>
    </source>
</evidence>
<accession>A0A7Z8CXY5</accession>
<dbReference type="RefSeq" id="WP_135026177.1">
    <property type="nucleotide sequence ID" value="NZ_JBFUWK010000004.1"/>
</dbReference>
<dbReference type="EMBL" id="NRPP01000015">
    <property type="protein sequence ID" value="TFJ25591.1"/>
    <property type="molecule type" value="Genomic_DNA"/>
</dbReference>
<reference evidence="1 2" key="1">
    <citation type="journal article" date="2018" name="Int. J. Food Microbiol.">
        <title>Growth of Carnobacterium spp. isolated from chilled vacuum-packaged meat under relevant acidic conditions.</title>
        <authorList>
            <person name="Zhang P."/>
            <person name="Badoni M."/>
            <person name="Ganzle M."/>
            <person name="Yang X."/>
        </authorList>
    </citation>
    <scope>NUCLEOTIDE SEQUENCE [LARGE SCALE GENOMIC DNA]</scope>
    <source>
        <strain evidence="1 2">B2</strain>
    </source>
</reference>
<protein>
    <recommendedName>
        <fullName evidence="3">Lipoprotein</fullName>
    </recommendedName>
</protein>
<proteinExistence type="predicted"/>
<organism evidence="1 2">
    <name type="scientific">Carnobacterium divergens</name>
    <name type="common">Lactobacillus divergens</name>
    <dbReference type="NCBI Taxonomy" id="2748"/>
    <lineage>
        <taxon>Bacteria</taxon>
        <taxon>Bacillati</taxon>
        <taxon>Bacillota</taxon>
        <taxon>Bacilli</taxon>
        <taxon>Lactobacillales</taxon>
        <taxon>Carnobacteriaceae</taxon>
        <taxon>Carnobacterium</taxon>
    </lineage>
</organism>
<dbReference type="AlphaFoldDB" id="A0A7Z8CXY5"/>
<comment type="caution">
    <text evidence="1">The sequence shown here is derived from an EMBL/GenBank/DDBJ whole genome shotgun (WGS) entry which is preliminary data.</text>
</comment>
<gene>
    <name evidence="1" type="ORF">CKN69_08940</name>
</gene>
<sequence>MKKLLIAYLIVILAGCSQSSIETKKIEDQNTGLRNKPDKSDQKLKISQLTGTWLSMEDNYEIEVSETQEANVYKLEFKNNDADGDDGLASLTTDDAVLAVENEKFSFTSESHKLNYSFIIDSSGRATFFFSTLVEKEPGISRPTKMEKIN</sequence>